<dbReference type="SMART" id="SM00222">
    <property type="entry name" value="Sec7"/>
    <property type="match status" value="1"/>
</dbReference>
<dbReference type="PROSITE" id="PS50003">
    <property type="entry name" value="PH_DOMAIN"/>
    <property type="match status" value="1"/>
</dbReference>
<dbReference type="InterPro" id="IPR023394">
    <property type="entry name" value="Sec7_C_sf"/>
</dbReference>
<evidence type="ECO:0000313" key="5">
    <source>
        <dbReference type="Proteomes" id="UP000736335"/>
    </source>
</evidence>
<feature type="region of interest" description="Disordered" evidence="1">
    <location>
        <begin position="1"/>
        <end position="39"/>
    </location>
</feature>
<dbReference type="EMBL" id="WIUZ02000006">
    <property type="protein sequence ID" value="KAF9786013.1"/>
    <property type="molecule type" value="Genomic_DNA"/>
</dbReference>
<feature type="compositionally biased region" description="Basic and acidic residues" evidence="1">
    <location>
        <begin position="226"/>
        <end position="239"/>
    </location>
</feature>
<feature type="compositionally biased region" description="Low complexity" evidence="1">
    <location>
        <begin position="342"/>
        <end position="357"/>
    </location>
</feature>
<dbReference type="Gene3D" id="1.10.1000.11">
    <property type="entry name" value="Arf Nucleotide-binding Site Opener,domain 2"/>
    <property type="match status" value="1"/>
</dbReference>
<dbReference type="PANTHER" id="PTHR10663:SF405">
    <property type="entry name" value="ARF GUANINE NUCLEOTIDE EXCHANGE FACTOR SYT1"/>
    <property type="match status" value="1"/>
</dbReference>
<feature type="compositionally biased region" description="Basic and acidic residues" evidence="1">
    <location>
        <begin position="77"/>
        <end position="93"/>
    </location>
</feature>
<dbReference type="InterPro" id="IPR011993">
    <property type="entry name" value="PH-like_dom_sf"/>
</dbReference>
<feature type="region of interest" description="Disordered" evidence="1">
    <location>
        <begin position="56"/>
        <end position="93"/>
    </location>
</feature>
<dbReference type="PANTHER" id="PTHR10663">
    <property type="entry name" value="GUANYL-NUCLEOTIDE EXCHANGE FACTOR"/>
    <property type="match status" value="1"/>
</dbReference>
<dbReference type="GO" id="GO:0032012">
    <property type="term" value="P:regulation of ARF protein signal transduction"/>
    <property type="evidence" value="ECO:0007669"/>
    <property type="project" value="InterPro"/>
</dbReference>
<feature type="compositionally biased region" description="Low complexity" evidence="1">
    <location>
        <begin position="11"/>
        <end position="25"/>
    </location>
</feature>
<protein>
    <recommendedName>
        <fullName evidence="6">SEC7 domain-containing protein</fullName>
    </recommendedName>
</protein>
<feature type="region of interest" description="Disordered" evidence="1">
    <location>
        <begin position="118"/>
        <end position="138"/>
    </location>
</feature>
<feature type="compositionally biased region" description="Gly residues" evidence="1">
    <location>
        <begin position="1"/>
        <end position="10"/>
    </location>
</feature>
<evidence type="ECO:0000313" key="4">
    <source>
        <dbReference type="EMBL" id="KAF9786013.1"/>
    </source>
</evidence>
<evidence type="ECO:0000259" key="2">
    <source>
        <dbReference type="PROSITE" id="PS50003"/>
    </source>
</evidence>
<evidence type="ECO:0000256" key="1">
    <source>
        <dbReference type="SAM" id="MobiDB-lite"/>
    </source>
</evidence>
<feature type="region of interest" description="Disordered" evidence="1">
    <location>
        <begin position="192"/>
        <end position="474"/>
    </location>
</feature>
<reference evidence="4" key="2">
    <citation type="submission" date="2020-11" db="EMBL/GenBank/DDBJ databases">
        <authorList>
            <consortium name="DOE Joint Genome Institute"/>
            <person name="Kuo A."/>
            <person name="Miyauchi S."/>
            <person name="Kiss E."/>
            <person name="Drula E."/>
            <person name="Kohler A."/>
            <person name="Sanchez-Garcia M."/>
            <person name="Andreopoulos B."/>
            <person name="Barry K.W."/>
            <person name="Bonito G."/>
            <person name="Buee M."/>
            <person name="Carver A."/>
            <person name="Chen C."/>
            <person name="Cichocki N."/>
            <person name="Clum A."/>
            <person name="Culley D."/>
            <person name="Crous P.W."/>
            <person name="Fauchery L."/>
            <person name="Girlanda M."/>
            <person name="Hayes R."/>
            <person name="Keri Z."/>
            <person name="Labutti K."/>
            <person name="Lipzen A."/>
            <person name="Lombard V."/>
            <person name="Magnuson J."/>
            <person name="Maillard F."/>
            <person name="Morin E."/>
            <person name="Murat C."/>
            <person name="Nolan M."/>
            <person name="Ohm R."/>
            <person name="Pangilinan J."/>
            <person name="Pereira M."/>
            <person name="Perotto S."/>
            <person name="Peter M."/>
            <person name="Riley R."/>
            <person name="Sitrit Y."/>
            <person name="Stielow B."/>
            <person name="Szollosi G."/>
            <person name="Zifcakova L."/>
            <person name="Stursova M."/>
            <person name="Spatafora J.W."/>
            <person name="Tedersoo L."/>
            <person name="Vaario L.-M."/>
            <person name="Yamada A."/>
            <person name="Yan M."/>
            <person name="Wang P."/>
            <person name="Xu J."/>
            <person name="Bruns T."/>
            <person name="Baldrian P."/>
            <person name="Vilgalys R."/>
            <person name="Henrissat B."/>
            <person name="Grigoriev I.V."/>
            <person name="Hibbett D."/>
            <person name="Nagy L.G."/>
            <person name="Martin F.M."/>
        </authorList>
    </citation>
    <scope>NUCLEOTIDE SEQUENCE</scope>
    <source>
        <strain evidence="4">UH-Tt-Lm1</strain>
    </source>
</reference>
<feature type="region of interest" description="Disordered" evidence="1">
    <location>
        <begin position="918"/>
        <end position="969"/>
    </location>
</feature>
<sequence>MAFFGLGGKGSPSKNPRKSSSNPRNTSYTADNSPHAPHHFFSFPLWKRNNMYTFPAQNPHTATDDFGGLSKQSSFDAKQRNDRPPTIPPKDRVSSTIIPRISSISCDDDGQEFITGSSTTALRDCTPPRRRPDPPTHSATVLAQASLGLGLPHVMPHQGASSSSLDITTLRNVYGNRNDPDTGVARSIIRKAKSFQKIRQDPPTESPQDLRHRRRSRGLSLGPLHFEIESKGKEREPESPAKGVSRKSSFWRRRKDSTKTVLYPEPEKSLPPVPSPPADRKGHVHIQPPIPPTIINDGSDRNGASGLSLGQPSTPKRKALLRSRSTALQRSHSDRMSPGTRPSSAHGPSPHAASKSSELMRPLKRPSTAGALPSGPRSAQLAPSVSFSSITPQPITDRADSFPLDPTKPRPRASTNPPLFHRLSMNLFSSSPPVPALPHTQLTGSPDASTFSSPRPSTSKQSVDIPKPRMDEESSKQYVDRLADTVPKSDVAAVLASSGEPFYVEALKYYFSQFSFKSDPLDVALRKLLMHVGLPRETQQIDRVIESFSVRYSQCNPGLIVPQDNAYILAFSLIMLHTDAFNKSNKHKMTKADYIKNTSLPGVAPEVLDCFYDNIVFAPFIFIEDPLDLNSTLPPSLDGAPSRRGSTFASPNVNPSAGTSLLKSNRIDPYYLIIRNELDPLRVNVESAMPLANPYTFRGPTGDAGYEEIHEKFLRAWSADLNMETSLVSPSFFAIPSPMLPTGSGNDDGAPAHSGCVVKLVKIGILNRKDDTMEGGKRAIARKWKVWGAVVTHSQLLFYRDAAQVMSIRRRFEESVDLPPPRMVLARPDELWSLKDTSVVLDGSYTKRDHVVRFVMADGRQSLFQVESEEEKYEWMACMNYGSSFKTAGVGIRSAGMTKKDIELTGIAAAASHLRDLEMNGQGSPPLKTWDRNGLPRRPRVESLNPAALRRYSETSETEPMSPRSDSSSIQVKNTFDIVKADLANITLESPSSFSRTHSLDLASTLSAVSKARHPHGKRSTRTRTIENRIKEIESQLSETRSKLRSDLLLVRNVAVLTPFQRTTRDRLYMAILNISKRVNRLRLEETKLLCHRDILTHDLLTADLSWQRTKETALNAAKEVLRVRSFSLTEIDVIDESKPSIAPLPISIPLSRSFSGDSFHSLPDNMADSPVIPSPSPFTSHILESPASAQSSSTRAGVLGQPSASSTSFHMERTTGDSTRTSFDHVIGQENSPGGLHTHERFHTAPEISEEQAEEWNKTKAAKRVSLVRVPNDLRMLLPVRTPEEVHLRLRASPNTS</sequence>
<dbReference type="InterPro" id="IPR001849">
    <property type="entry name" value="PH_domain"/>
</dbReference>
<dbReference type="Pfam" id="PF01369">
    <property type="entry name" value="Sec7"/>
    <property type="match status" value="1"/>
</dbReference>
<dbReference type="InterPro" id="IPR035999">
    <property type="entry name" value="Sec7_dom_sf"/>
</dbReference>
<evidence type="ECO:0000259" key="3">
    <source>
        <dbReference type="PROSITE" id="PS50190"/>
    </source>
</evidence>
<comment type="caution">
    <text evidence="4">The sequence shown here is derived from an EMBL/GenBank/DDBJ whole genome shotgun (WGS) entry which is preliminary data.</text>
</comment>
<reference evidence="4" key="1">
    <citation type="journal article" date="2020" name="Nat. Commun.">
        <title>Large-scale genome sequencing of mycorrhizal fungi provides insights into the early evolution of symbiotic traits.</title>
        <authorList>
            <person name="Miyauchi S."/>
            <person name="Kiss E."/>
            <person name="Kuo A."/>
            <person name="Drula E."/>
            <person name="Kohler A."/>
            <person name="Sanchez-Garcia M."/>
            <person name="Morin E."/>
            <person name="Andreopoulos B."/>
            <person name="Barry K.W."/>
            <person name="Bonito G."/>
            <person name="Buee M."/>
            <person name="Carver A."/>
            <person name="Chen C."/>
            <person name="Cichocki N."/>
            <person name="Clum A."/>
            <person name="Culley D."/>
            <person name="Crous P.W."/>
            <person name="Fauchery L."/>
            <person name="Girlanda M."/>
            <person name="Hayes R.D."/>
            <person name="Keri Z."/>
            <person name="LaButti K."/>
            <person name="Lipzen A."/>
            <person name="Lombard V."/>
            <person name="Magnuson J."/>
            <person name="Maillard F."/>
            <person name="Murat C."/>
            <person name="Nolan M."/>
            <person name="Ohm R.A."/>
            <person name="Pangilinan J."/>
            <person name="Pereira M.F."/>
            <person name="Perotto S."/>
            <person name="Peter M."/>
            <person name="Pfister S."/>
            <person name="Riley R."/>
            <person name="Sitrit Y."/>
            <person name="Stielow J.B."/>
            <person name="Szollosi G."/>
            <person name="Zifcakova L."/>
            <person name="Stursova M."/>
            <person name="Spatafora J.W."/>
            <person name="Tedersoo L."/>
            <person name="Vaario L.M."/>
            <person name="Yamada A."/>
            <person name="Yan M."/>
            <person name="Wang P."/>
            <person name="Xu J."/>
            <person name="Bruns T."/>
            <person name="Baldrian P."/>
            <person name="Vilgalys R."/>
            <person name="Dunand C."/>
            <person name="Henrissat B."/>
            <person name="Grigoriev I.V."/>
            <person name="Hibbett D."/>
            <person name="Nagy L.G."/>
            <person name="Martin F.M."/>
        </authorList>
    </citation>
    <scope>NUCLEOTIDE SEQUENCE</scope>
    <source>
        <strain evidence="4">UH-Tt-Lm1</strain>
    </source>
</reference>
<name>A0A9P6HFR5_9AGAM</name>
<evidence type="ECO:0008006" key="6">
    <source>
        <dbReference type="Google" id="ProtNLM"/>
    </source>
</evidence>
<dbReference type="Pfam" id="PF00169">
    <property type="entry name" value="PH"/>
    <property type="match status" value="1"/>
</dbReference>
<dbReference type="InterPro" id="IPR000904">
    <property type="entry name" value="Sec7_dom"/>
</dbReference>
<feature type="domain" description="SEC7" evidence="3">
    <location>
        <begin position="459"/>
        <end position="618"/>
    </location>
</feature>
<dbReference type="GO" id="GO:0005085">
    <property type="term" value="F:guanyl-nucleotide exchange factor activity"/>
    <property type="evidence" value="ECO:0007669"/>
    <property type="project" value="InterPro"/>
</dbReference>
<dbReference type="PROSITE" id="PS50190">
    <property type="entry name" value="SEC7"/>
    <property type="match status" value="1"/>
</dbReference>
<feature type="compositionally biased region" description="Polar residues" evidence="1">
    <location>
        <begin position="381"/>
        <end position="394"/>
    </location>
</feature>
<dbReference type="SUPFAM" id="SSF48425">
    <property type="entry name" value="Sec7 domain"/>
    <property type="match status" value="1"/>
</dbReference>
<gene>
    <name evidence="4" type="ORF">BJ322DRAFT_1107883</name>
</gene>
<dbReference type="Gene3D" id="2.30.29.30">
    <property type="entry name" value="Pleckstrin-homology domain (PH domain)/Phosphotyrosine-binding domain (PTB)"/>
    <property type="match status" value="1"/>
</dbReference>
<feature type="region of interest" description="Disordered" evidence="1">
    <location>
        <begin position="1172"/>
        <end position="1240"/>
    </location>
</feature>
<proteinExistence type="predicted"/>
<feature type="domain" description="PH" evidence="2">
    <location>
        <begin position="759"/>
        <end position="884"/>
    </location>
</feature>
<dbReference type="Proteomes" id="UP000736335">
    <property type="component" value="Unassembled WGS sequence"/>
</dbReference>
<dbReference type="OrthoDB" id="430364at2759"/>
<dbReference type="SUPFAM" id="SSF50729">
    <property type="entry name" value="PH domain-like"/>
    <property type="match status" value="1"/>
</dbReference>
<organism evidence="4 5">
    <name type="scientific">Thelephora terrestris</name>
    <dbReference type="NCBI Taxonomy" id="56493"/>
    <lineage>
        <taxon>Eukaryota</taxon>
        <taxon>Fungi</taxon>
        <taxon>Dikarya</taxon>
        <taxon>Basidiomycota</taxon>
        <taxon>Agaricomycotina</taxon>
        <taxon>Agaricomycetes</taxon>
        <taxon>Thelephorales</taxon>
        <taxon>Thelephoraceae</taxon>
        <taxon>Thelephora</taxon>
    </lineage>
</organism>
<keyword evidence="5" id="KW-1185">Reference proteome</keyword>
<feature type="compositionally biased region" description="Polar residues" evidence="1">
    <location>
        <begin position="440"/>
        <end position="462"/>
    </location>
</feature>
<accession>A0A9P6HFR5</accession>